<reference evidence="5" key="1">
    <citation type="submission" date="2025-08" db="UniProtKB">
        <authorList>
            <consortium name="Ensembl"/>
        </authorList>
    </citation>
    <scope>IDENTIFICATION</scope>
</reference>
<dbReference type="Gene3D" id="3.30.70.330">
    <property type="match status" value="1"/>
</dbReference>
<dbReference type="GO" id="GO:0030626">
    <property type="term" value="F:U12 snRNA binding"/>
    <property type="evidence" value="ECO:0007669"/>
    <property type="project" value="TreeGrafter"/>
</dbReference>
<evidence type="ECO:0000256" key="2">
    <source>
        <dbReference type="PROSITE-ProRule" id="PRU00176"/>
    </source>
</evidence>
<dbReference type="STRING" id="109280.ENSHCOP00000007553"/>
<dbReference type="Ensembl" id="ENSHCOT00000001797.1">
    <property type="protein sequence ID" value="ENSHCOP00000007553.1"/>
    <property type="gene ID" value="ENSHCOG00000009614.1"/>
</dbReference>
<dbReference type="GO" id="GO:0005689">
    <property type="term" value="C:U12-type spliceosomal complex"/>
    <property type="evidence" value="ECO:0007669"/>
    <property type="project" value="TreeGrafter"/>
</dbReference>
<dbReference type="GeneTree" id="ENSGT00530000063786"/>
<dbReference type="GO" id="GO:0000398">
    <property type="term" value="P:mRNA splicing, via spliceosome"/>
    <property type="evidence" value="ECO:0007669"/>
    <property type="project" value="TreeGrafter"/>
</dbReference>
<accession>A0A3Q2XRU0</accession>
<dbReference type="Proteomes" id="UP000264820">
    <property type="component" value="Unplaced"/>
</dbReference>
<dbReference type="GO" id="GO:0097157">
    <property type="term" value="F:pre-mRNA intronic binding"/>
    <property type="evidence" value="ECO:0007669"/>
    <property type="project" value="TreeGrafter"/>
</dbReference>
<feature type="region of interest" description="Disordered" evidence="3">
    <location>
        <begin position="187"/>
        <end position="245"/>
    </location>
</feature>
<evidence type="ECO:0000256" key="1">
    <source>
        <dbReference type="ARBA" id="ARBA00022884"/>
    </source>
</evidence>
<dbReference type="SUPFAM" id="SSF54928">
    <property type="entry name" value="RNA-binding domain, RBD"/>
    <property type="match status" value="1"/>
</dbReference>
<evidence type="ECO:0000256" key="3">
    <source>
        <dbReference type="SAM" id="MobiDB-lite"/>
    </source>
</evidence>
<evidence type="ECO:0000313" key="6">
    <source>
        <dbReference type="Proteomes" id="UP000264820"/>
    </source>
</evidence>
<feature type="domain" description="RRM" evidence="4">
    <location>
        <begin position="281"/>
        <end position="360"/>
    </location>
</feature>
<dbReference type="OMA" id="CTLGEYI"/>
<dbReference type="InterPro" id="IPR000504">
    <property type="entry name" value="RRM_dom"/>
</dbReference>
<sequence>MASILCVLRVSRRSCEDGPLLEEQETEGQRQLHGLLLRQLHTQVDVESRSWPGSLCHLEVSHQSGVEHSWSTSVGSQNFPTLYLFQCHGVCAAPDVKRQRLQAIRDKIAARAELLARPQRFAASRPLSRREMEIEQALFQGSDRQGFLAALYHRGKGATPTDPMDSLYRDLLSKSPQGVEAAQTLGLSASAPSHDSRQGGDSQSEEGSPEPPEDHPAPPLEISRPIGSLRGAEGADSGRPLTVTGRVATVTDQEIRENRESEEGIRSIPRFRNYQPGKPSRVVCVKNLSPHASVAQLVALFSRFEGASDRSPLLYRLLTGRMKGQAFVTLPDTETAQDALQLLHGYRLLGKPLVLEFGRERTEADQRETRT</sequence>
<dbReference type="PANTHER" id="PTHR16105:SF2">
    <property type="entry name" value="RNA-BINDING PROTEIN 41"/>
    <property type="match status" value="1"/>
</dbReference>
<dbReference type="AlphaFoldDB" id="A0A3Q2XRU0"/>
<dbReference type="InterPro" id="IPR012677">
    <property type="entry name" value="Nucleotide-bd_a/b_plait_sf"/>
</dbReference>
<protein>
    <submittedName>
        <fullName evidence="5">RNA binding motif protein 41</fullName>
    </submittedName>
</protein>
<dbReference type="Pfam" id="PF00076">
    <property type="entry name" value="RRM_1"/>
    <property type="match status" value="1"/>
</dbReference>
<keyword evidence="6" id="KW-1185">Reference proteome</keyword>
<name>A0A3Q2XRU0_HIPCM</name>
<evidence type="ECO:0000313" key="5">
    <source>
        <dbReference type="Ensembl" id="ENSHCOP00000007553.1"/>
    </source>
</evidence>
<proteinExistence type="predicted"/>
<dbReference type="InterPro" id="IPR045164">
    <property type="entry name" value="RBM41/RNPC3"/>
</dbReference>
<evidence type="ECO:0000259" key="4">
    <source>
        <dbReference type="PROSITE" id="PS50102"/>
    </source>
</evidence>
<dbReference type="SMART" id="SM00360">
    <property type="entry name" value="RRM"/>
    <property type="match status" value="1"/>
</dbReference>
<dbReference type="PANTHER" id="PTHR16105">
    <property type="entry name" value="RNA-BINDING REGION-CONTAINING PROTEIN 3"/>
    <property type="match status" value="1"/>
</dbReference>
<reference evidence="5" key="2">
    <citation type="submission" date="2025-09" db="UniProtKB">
        <authorList>
            <consortium name="Ensembl"/>
        </authorList>
    </citation>
    <scope>IDENTIFICATION</scope>
</reference>
<dbReference type="InterPro" id="IPR035979">
    <property type="entry name" value="RBD_domain_sf"/>
</dbReference>
<keyword evidence="1 2" id="KW-0694">RNA-binding</keyword>
<organism evidence="5 6">
    <name type="scientific">Hippocampus comes</name>
    <name type="common">Tiger tail seahorse</name>
    <dbReference type="NCBI Taxonomy" id="109280"/>
    <lineage>
        <taxon>Eukaryota</taxon>
        <taxon>Metazoa</taxon>
        <taxon>Chordata</taxon>
        <taxon>Craniata</taxon>
        <taxon>Vertebrata</taxon>
        <taxon>Euteleostomi</taxon>
        <taxon>Actinopterygii</taxon>
        <taxon>Neopterygii</taxon>
        <taxon>Teleostei</taxon>
        <taxon>Neoteleostei</taxon>
        <taxon>Acanthomorphata</taxon>
        <taxon>Syngnathiaria</taxon>
        <taxon>Syngnathiformes</taxon>
        <taxon>Syngnathoidei</taxon>
        <taxon>Syngnathidae</taxon>
        <taxon>Hippocampus</taxon>
    </lineage>
</organism>
<dbReference type="PROSITE" id="PS50102">
    <property type="entry name" value="RRM"/>
    <property type="match status" value="1"/>
</dbReference>